<comment type="caution">
    <text evidence="1">The sequence shown here is derived from an EMBL/GenBank/DDBJ whole genome shotgun (WGS) entry which is preliminary data.</text>
</comment>
<dbReference type="AlphaFoldDB" id="A0A9P1N6T3"/>
<keyword evidence="2" id="KW-1185">Reference proteome</keyword>
<dbReference type="Proteomes" id="UP001152747">
    <property type="component" value="Unassembled WGS sequence"/>
</dbReference>
<sequence length="95" mass="11193">MAKCSMSCCDPFFSPSQPLQPISIHIFHQKVNGLKFMSLFFWFSIRAYLRPKISPTSKKRIEFPQQHKSGHRIFNLLIIQIFARRSRIVLLSKQL</sequence>
<accession>A0A9P1N6T3</accession>
<protein>
    <submittedName>
        <fullName evidence="1">Uncharacterized protein</fullName>
    </submittedName>
</protein>
<name>A0A9P1N6T3_9PELO</name>
<proteinExistence type="predicted"/>
<reference evidence="1" key="1">
    <citation type="submission" date="2022-11" db="EMBL/GenBank/DDBJ databases">
        <authorList>
            <person name="Kikuchi T."/>
        </authorList>
    </citation>
    <scope>NUCLEOTIDE SEQUENCE</scope>
    <source>
        <strain evidence="1">PS1010</strain>
    </source>
</reference>
<dbReference type="EMBL" id="CANHGI010000005">
    <property type="protein sequence ID" value="CAI5453310.1"/>
    <property type="molecule type" value="Genomic_DNA"/>
</dbReference>
<evidence type="ECO:0000313" key="2">
    <source>
        <dbReference type="Proteomes" id="UP001152747"/>
    </source>
</evidence>
<organism evidence="1 2">
    <name type="scientific">Caenorhabditis angaria</name>
    <dbReference type="NCBI Taxonomy" id="860376"/>
    <lineage>
        <taxon>Eukaryota</taxon>
        <taxon>Metazoa</taxon>
        <taxon>Ecdysozoa</taxon>
        <taxon>Nematoda</taxon>
        <taxon>Chromadorea</taxon>
        <taxon>Rhabditida</taxon>
        <taxon>Rhabditina</taxon>
        <taxon>Rhabditomorpha</taxon>
        <taxon>Rhabditoidea</taxon>
        <taxon>Rhabditidae</taxon>
        <taxon>Peloderinae</taxon>
        <taxon>Caenorhabditis</taxon>
    </lineage>
</organism>
<evidence type="ECO:0000313" key="1">
    <source>
        <dbReference type="EMBL" id="CAI5453310.1"/>
    </source>
</evidence>
<gene>
    <name evidence="1" type="ORF">CAMP_LOCUS15947</name>
</gene>